<feature type="transmembrane region" description="Helical" evidence="1">
    <location>
        <begin position="6"/>
        <end position="24"/>
    </location>
</feature>
<reference evidence="3 4" key="2">
    <citation type="journal article" date="2017" name="Genome Announc.">
        <title>Draft Genome Sequences of Four Alkaliphilic Bacteria Belonging to the Anaerobacillus Genus.</title>
        <authorList>
            <person name="Bassil N.M."/>
            <person name="Lloyd J.R."/>
        </authorList>
    </citation>
    <scope>NUCLEOTIDE SEQUENCE [LARGE SCALE GENOMIC DNA]</scope>
    <source>
        <strain evidence="3 4">NB2006</strain>
    </source>
</reference>
<dbReference type="KEGG" id="aia:AWH56_011445"/>
<gene>
    <name evidence="3" type="ORF">AWH56_011445</name>
    <name evidence="2" type="ORF">AWH56_10310</name>
</gene>
<keyword evidence="1" id="KW-1133">Transmembrane helix</keyword>
<dbReference type="AlphaFoldDB" id="A0A1S2M207"/>
<dbReference type="Proteomes" id="UP000180175">
    <property type="component" value="Chromosome"/>
</dbReference>
<evidence type="ECO:0000313" key="3">
    <source>
        <dbReference type="EMBL" id="QOY38092.1"/>
    </source>
</evidence>
<dbReference type="EMBL" id="LQXD01000087">
    <property type="protein sequence ID" value="OIJ18771.1"/>
    <property type="molecule type" value="Genomic_DNA"/>
</dbReference>
<keyword evidence="4" id="KW-1185">Reference proteome</keyword>
<organism evidence="2 4">
    <name type="scientific">Anaerobacillus isosaccharinicus</name>
    <dbReference type="NCBI Taxonomy" id="1532552"/>
    <lineage>
        <taxon>Bacteria</taxon>
        <taxon>Bacillati</taxon>
        <taxon>Bacillota</taxon>
        <taxon>Bacilli</taxon>
        <taxon>Bacillales</taxon>
        <taxon>Bacillaceae</taxon>
        <taxon>Anaerobacillus</taxon>
    </lineage>
</organism>
<reference evidence="3" key="4">
    <citation type="submission" date="2020-10" db="EMBL/GenBank/DDBJ databases">
        <authorList>
            <person name="Bassil N.M."/>
            <person name="Lloyd J.R."/>
        </authorList>
    </citation>
    <scope>NUCLEOTIDE SEQUENCE</scope>
    <source>
        <strain evidence="3">NB2006</strain>
    </source>
</reference>
<reference evidence="3 4" key="3">
    <citation type="journal article" date="2019" name="Int. J. Syst. Evol. Microbiol.">
        <title>Anaerobacillus isosaccharinicus sp. nov., an alkaliphilic bacterium which degrades isosaccharinic acid.</title>
        <authorList>
            <person name="Bassil N.M."/>
            <person name="Lloyd J.R."/>
        </authorList>
    </citation>
    <scope>NUCLEOTIDE SEQUENCE [LARGE SCALE GENOMIC DNA]</scope>
    <source>
        <strain evidence="3 4">NB2006</strain>
    </source>
</reference>
<sequence>MHKKLYIILAISIGLTIIFGINSYQKTLKFNSLQQDTYWWHAITQHRAIEDIDLALAQVNNPNDAILQLLMASETTNQSYIMTGNGTYIGAHVPFPYSVFVFHQKLSSVLWEAINELLIDGFIKENTLNLLLEYREILVMMTEQYDVENHKIKTLNGKQKIEKIGEFIENKYMK</sequence>
<keyword evidence="1" id="KW-0812">Transmembrane</keyword>
<proteinExistence type="predicted"/>
<evidence type="ECO:0000256" key="1">
    <source>
        <dbReference type="SAM" id="Phobius"/>
    </source>
</evidence>
<dbReference type="RefSeq" id="WP_071317070.1">
    <property type="nucleotide sequence ID" value="NZ_CP063356.2"/>
</dbReference>
<reference evidence="2 4" key="1">
    <citation type="submission" date="2016-10" db="EMBL/GenBank/DDBJ databases">
        <title>Draft genome sequences of four alkaliphilic bacteria belonging to the Anaerobacillus genus.</title>
        <authorList>
            <person name="Bassil N.M."/>
            <person name="Lloyd J.R."/>
        </authorList>
    </citation>
    <scope>NUCLEOTIDE SEQUENCE [LARGE SCALE GENOMIC DNA]</scope>
    <source>
        <strain evidence="2 4">NB2006</strain>
    </source>
</reference>
<name>A0A1S2M207_9BACI</name>
<accession>A0A1S2M207</accession>
<evidence type="ECO:0000313" key="4">
    <source>
        <dbReference type="Proteomes" id="UP000180175"/>
    </source>
</evidence>
<keyword evidence="1" id="KW-0472">Membrane</keyword>
<protein>
    <submittedName>
        <fullName evidence="2">Uncharacterized protein</fullName>
    </submittedName>
</protein>
<dbReference type="EMBL" id="CP063356">
    <property type="protein sequence ID" value="QOY38092.1"/>
    <property type="molecule type" value="Genomic_DNA"/>
</dbReference>
<evidence type="ECO:0000313" key="2">
    <source>
        <dbReference type="EMBL" id="OIJ18771.1"/>
    </source>
</evidence>